<dbReference type="EMBL" id="CP003842">
    <property type="protein sequence ID" value="AFS81013.1"/>
    <property type="molecule type" value="Genomic_DNA"/>
</dbReference>
<evidence type="ECO:0000313" key="2">
    <source>
        <dbReference type="Proteomes" id="UP000006101"/>
    </source>
</evidence>
<dbReference type="Proteomes" id="UP000006101">
    <property type="component" value="Chromosome"/>
</dbReference>
<sequence length="39" mass="4751">MKIPLWWKTSAMWFTDGLTSEDEYIKALEYMIEKRIIIV</sequence>
<dbReference type="HOGENOM" id="CLU_3302547_0_0_2"/>
<evidence type="ECO:0000313" key="1">
    <source>
        <dbReference type="EMBL" id="AFS81013.1"/>
    </source>
</evidence>
<accession>K0B4D0</accession>
<dbReference type="KEGG" id="nkr:NKOR_05645"/>
<reference evidence="1 2" key="1">
    <citation type="journal article" date="2012" name="J. Bacteriol.">
        <title>Draft Genome Sequence of an Ammonia-Oxidizing Archaeon, "Candidatus Nitrosopumilus koreensis" AR1, from Marine Sediment.</title>
        <authorList>
            <person name="Park S.J."/>
            <person name="Kim J.G."/>
            <person name="Jung M.Y."/>
            <person name="Kim S.J."/>
            <person name="Cha I.T."/>
            <person name="Kwon K."/>
            <person name="Lee J.H."/>
            <person name="Rhee S.K."/>
        </authorList>
    </citation>
    <scope>NUCLEOTIDE SEQUENCE [LARGE SCALE GENOMIC DNA]</scope>
    <source>
        <strain evidence="1 2">AR1</strain>
    </source>
</reference>
<proteinExistence type="predicted"/>
<protein>
    <submittedName>
        <fullName evidence="1">Uncharacterized protein</fullName>
    </submittedName>
</protein>
<dbReference type="AlphaFoldDB" id="K0B4D0"/>
<dbReference type="PATRIC" id="fig|1229908.8.peg.1230"/>
<name>K0B4D0_9ARCH</name>
<keyword evidence="2" id="KW-1185">Reference proteome</keyword>
<gene>
    <name evidence="1" type="ORF">NKOR_05645</name>
</gene>
<organism evidence="1 2">
    <name type="scientific">Candidatus Nitrosopumilus koreensis AR1</name>
    <dbReference type="NCBI Taxonomy" id="1229908"/>
    <lineage>
        <taxon>Archaea</taxon>
        <taxon>Nitrososphaerota</taxon>
        <taxon>Nitrososphaeria</taxon>
        <taxon>Nitrosopumilales</taxon>
        <taxon>Nitrosopumilaceae</taxon>
        <taxon>Nitrosopumilus</taxon>
    </lineage>
</organism>